<gene>
    <name evidence="3" type="primary">ga27190</name>
    <name evidence="3" type="ORF">PR202_ga27190</name>
</gene>
<dbReference type="GO" id="GO:0000470">
    <property type="term" value="P:maturation of LSU-rRNA"/>
    <property type="evidence" value="ECO:0007669"/>
    <property type="project" value="TreeGrafter"/>
</dbReference>
<dbReference type="GO" id="GO:0042134">
    <property type="term" value="F:rRNA primary transcript binding"/>
    <property type="evidence" value="ECO:0007669"/>
    <property type="project" value="InterPro"/>
</dbReference>
<dbReference type="PROSITE" id="PS50833">
    <property type="entry name" value="BRIX"/>
    <property type="match status" value="1"/>
</dbReference>
<protein>
    <recommendedName>
        <fullName evidence="2">Brix domain-containing protein</fullName>
    </recommendedName>
</protein>
<feature type="domain" description="Brix" evidence="2">
    <location>
        <begin position="128"/>
        <end position="349"/>
    </location>
</feature>
<proteinExistence type="predicted"/>
<evidence type="ECO:0000259" key="2">
    <source>
        <dbReference type="PROSITE" id="PS50833"/>
    </source>
</evidence>
<accession>A0AAV5DG72</accession>
<evidence type="ECO:0000256" key="1">
    <source>
        <dbReference type="SAM" id="MobiDB-lite"/>
    </source>
</evidence>
<dbReference type="SMART" id="SM00879">
    <property type="entry name" value="Brix"/>
    <property type="match status" value="1"/>
</dbReference>
<feature type="compositionally biased region" description="Basic residues" evidence="1">
    <location>
        <begin position="26"/>
        <end position="35"/>
    </location>
</feature>
<comment type="caution">
    <text evidence="3">The sequence shown here is derived from an EMBL/GenBank/DDBJ whole genome shotgun (WGS) entry which is preliminary data.</text>
</comment>
<evidence type="ECO:0000313" key="4">
    <source>
        <dbReference type="Proteomes" id="UP001054889"/>
    </source>
</evidence>
<keyword evidence="4" id="KW-1185">Reference proteome</keyword>
<dbReference type="SUPFAM" id="SSF52954">
    <property type="entry name" value="Class II aaRS ABD-related"/>
    <property type="match status" value="1"/>
</dbReference>
<dbReference type="InterPro" id="IPR007109">
    <property type="entry name" value="Brix"/>
</dbReference>
<feature type="compositionally biased region" description="Basic residues" evidence="1">
    <location>
        <begin position="58"/>
        <end position="69"/>
    </location>
</feature>
<sequence length="372" mass="43224">MTKEKKRKQPPADAASSPGDEGERKERRKDKKAKKERADPIRPSQIKNKEKRSELHAKLKREKKAQKRKLAQEREQAARRAPPERQVPRTIENTREPDETACRPDDQELFAGNDADEFNAVLKQQIAPKVLITTCRFNSGFISMSSNNILSAAYIQRGPAFIEELMQVIPNSQYVKRGTYELKKIVEYATNRDFTSLIVVHTNRREPDALMIIGLPDGPTAHFKLSKLVLRKDIKNHGNPTSHKPELVLNNFTTRLGHRIGRMIQSLFPQDPNFRGRRVVTFHNQRDYIFFRHHRYIFETKESKVASKDKTTKKSESKSQTEKQVTCRLQECGPRFTLKLLTLQHGTFDTKSGEYEWVHKADMDTSRRRFFL</sequence>
<dbReference type="EMBL" id="BQKI01000015">
    <property type="protein sequence ID" value="GJN09206.1"/>
    <property type="molecule type" value="Genomic_DNA"/>
</dbReference>
<dbReference type="InterPro" id="IPR044281">
    <property type="entry name" value="IMP4/RPF1"/>
</dbReference>
<dbReference type="Pfam" id="PF04427">
    <property type="entry name" value="Brix"/>
    <property type="match status" value="1"/>
</dbReference>
<reference evidence="3" key="2">
    <citation type="submission" date="2021-12" db="EMBL/GenBank/DDBJ databases">
        <title>Resequencing data analysis of finger millet.</title>
        <authorList>
            <person name="Hatakeyama M."/>
            <person name="Aluri S."/>
            <person name="Balachadran M.T."/>
            <person name="Sivarajan S.R."/>
            <person name="Poveda L."/>
            <person name="Shimizu-Inatsugi R."/>
            <person name="Schlapbach R."/>
            <person name="Sreeman S.M."/>
            <person name="Shimizu K.K."/>
        </authorList>
    </citation>
    <scope>NUCLEOTIDE SEQUENCE</scope>
</reference>
<dbReference type="GO" id="GO:0000460">
    <property type="term" value="P:maturation of 5.8S rRNA"/>
    <property type="evidence" value="ECO:0007669"/>
    <property type="project" value="TreeGrafter"/>
</dbReference>
<feature type="compositionally biased region" description="Basic and acidic residues" evidence="1">
    <location>
        <begin position="47"/>
        <end position="57"/>
    </location>
</feature>
<name>A0AAV5DG72_ELECO</name>
<evidence type="ECO:0000313" key="3">
    <source>
        <dbReference type="EMBL" id="GJN09206.1"/>
    </source>
</evidence>
<dbReference type="FunFam" id="3.40.50.10480:FF:000004">
    <property type="entry name" value="Ribosome production factor 1"/>
    <property type="match status" value="1"/>
</dbReference>
<dbReference type="GO" id="GO:0005730">
    <property type="term" value="C:nucleolus"/>
    <property type="evidence" value="ECO:0007669"/>
    <property type="project" value="TreeGrafter"/>
</dbReference>
<feature type="region of interest" description="Disordered" evidence="1">
    <location>
        <begin position="1"/>
        <end position="103"/>
    </location>
</feature>
<dbReference type="Gene3D" id="3.40.50.10480">
    <property type="entry name" value="Probable brix-domain ribosomal biogenesis protein"/>
    <property type="match status" value="1"/>
</dbReference>
<dbReference type="Proteomes" id="UP001054889">
    <property type="component" value="Unassembled WGS sequence"/>
</dbReference>
<feature type="compositionally biased region" description="Basic and acidic residues" evidence="1">
    <location>
        <begin position="70"/>
        <end position="103"/>
    </location>
</feature>
<dbReference type="AlphaFoldDB" id="A0AAV5DG72"/>
<dbReference type="PANTHER" id="PTHR22734">
    <property type="entry name" value="U3 SMALL NUCLEOLAR RIBONUCLEOPROTEIN PROTEIN IMP4"/>
    <property type="match status" value="1"/>
</dbReference>
<dbReference type="PANTHER" id="PTHR22734:SF3">
    <property type="entry name" value="RIBOSOME PRODUCTION FACTOR 1"/>
    <property type="match status" value="1"/>
</dbReference>
<organism evidence="3 4">
    <name type="scientific">Eleusine coracana subsp. coracana</name>
    <dbReference type="NCBI Taxonomy" id="191504"/>
    <lineage>
        <taxon>Eukaryota</taxon>
        <taxon>Viridiplantae</taxon>
        <taxon>Streptophyta</taxon>
        <taxon>Embryophyta</taxon>
        <taxon>Tracheophyta</taxon>
        <taxon>Spermatophyta</taxon>
        <taxon>Magnoliopsida</taxon>
        <taxon>Liliopsida</taxon>
        <taxon>Poales</taxon>
        <taxon>Poaceae</taxon>
        <taxon>PACMAD clade</taxon>
        <taxon>Chloridoideae</taxon>
        <taxon>Cynodonteae</taxon>
        <taxon>Eleusininae</taxon>
        <taxon>Eleusine</taxon>
    </lineage>
</organism>
<reference evidence="3" key="1">
    <citation type="journal article" date="2018" name="DNA Res.">
        <title>Multiple hybrid de novo genome assembly of finger millet, an orphan allotetraploid crop.</title>
        <authorList>
            <person name="Hatakeyama M."/>
            <person name="Aluri S."/>
            <person name="Balachadran M.T."/>
            <person name="Sivarajan S.R."/>
            <person name="Patrignani A."/>
            <person name="Gruter S."/>
            <person name="Poveda L."/>
            <person name="Shimizu-Inatsugi R."/>
            <person name="Baeten J."/>
            <person name="Francoijs K.J."/>
            <person name="Nataraja K.N."/>
            <person name="Reddy Y.A.N."/>
            <person name="Phadnis S."/>
            <person name="Ravikumar R.L."/>
            <person name="Schlapbach R."/>
            <person name="Sreeman S.M."/>
            <person name="Shimizu K.K."/>
        </authorList>
    </citation>
    <scope>NUCLEOTIDE SEQUENCE</scope>
</reference>
<dbReference type="GO" id="GO:0030687">
    <property type="term" value="C:preribosome, large subunit precursor"/>
    <property type="evidence" value="ECO:0007669"/>
    <property type="project" value="TreeGrafter"/>
</dbReference>